<evidence type="ECO:0000256" key="3">
    <source>
        <dbReference type="ARBA" id="ARBA00023163"/>
    </source>
</evidence>
<dbReference type="PANTHER" id="PTHR36511">
    <property type="entry name" value="MERR FAMILY BACTERIAL REGULATORY PROTEIN"/>
    <property type="match status" value="1"/>
</dbReference>
<dbReference type="InterPro" id="IPR052359">
    <property type="entry name" value="HTH-type_reg/antitoxin"/>
</dbReference>
<dbReference type="Proteomes" id="UP001595999">
    <property type="component" value="Unassembled WGS sequence"/>
</dbReference>
<proteinExistence type="predicted"/>
<comment type="caution">
    <text evidence="5">The sequence shown here is derived from an EMBL/GenBank/DDBJ whole genome shotgun (WGS) entry which is preliminary data.</text>
</comment>
<dbReference type="InterPro" id="IPR001387">
    <property type="entry name" value="Cro/C1-type_HTH"/>
</dbReference>
<name>A0ABV8ZT99_9NEIS</name>
<dbReference type="RefSeq" id="WP_378124559.1">
    <property type="nucleotide sequence ID" value="NZ_JBHSEK010000004.1"/>
</dbReference>
<dbReference type="PROSITE" id="PS50943">
    <property type="entry name" value="HTH_CROC1"/>
    <property type="match status" value="1"/>
</dbReference>
<keyword evidence="3" id="KW-0804">Transcription</keyword>
<keyword evidence="2" id="KW-0238">DNA-binding</keyword>
<evidence type="ECO:0000256" key="1">
    <source>
        <dbReference type="ARBA" id="ARBA00023015"/>
    </source>
</evidence>
<evidence type="ECO:0000313" key="5">
    <source>
        <dbReference type="EMBL" id="MFC4489720.1"/>
    </source>
</evidence>
<dbReference type="SMART" id="SM00530">
    <property type="entry name" value="HTH_XRE"/>
    <property type="match status" value="1"/>
</dbReference>
<sequence length="102" mass="11530">MPTEKELTAWDAQRDLGAELLESVRQMKADQAARRTQVMPTLAAQARSQIGMSQTEFAELLDVSKRTLQEWEQGRRMPTGAAQTLLRVAVQHPEVLRELKSI</sequence>
<dbReference type="EMBL" id="JBHSEK010000004">
    <property type="protein sequence ID" value="MFC4489720.1"/>
    <property type="molecule type" value="Genomic_DNA"/>
</dbReference>
<dbReference type="Pfam" id="PF01381">
    <property type="entry name" value="HTH_3"/>
    <property type="match status" value="1"/>
</dbReference>
<gene>
    <name evidence="5" type="ORF">ACFO0R_08795</name>
</gene>
<accession>A0ABV8ZT99</accession>
<keyword evidence="6" id="KW-1185">Reference proteome</keyword>
<evidence type="ECO:0000259" key="4">
    <source>
        <dbReference type="PROSITE" id="PS50943"/>
    </source>
</evidence>
<reference evidence="6" key="1">
    <citation type="journal article" date="2019" name="Int. J. Syst. Evol. Microbiol.">
        <title>The Global Catalogue of Microorganisms (GCM) 10K type strain sequencing project: providing services to taxonomists for standard genome sequencing and annotation.</title>
        <authorList>
            <consortium name="The Broad Institute Genomics Platform"/>
            <consortium name="The Broad Institute Genome Sequencing Center for Infectious Disease"/>
            <person name="Wu L."/>
            <person name="Ma J."/>
        </authorList>
    </citation>
    <scope>NUCLEOTIDE SEQUENCE [LARGE SCALE GENOMIC DNA]</scope>
    <source>
        <strain evidence="6">CGMCC 4.7608</strain>
    </source>
</reference>
<dbReference type="InterPro" id="IPR010982">
    <property type="entry name" value="Lambda_DNA-bd_dom_sf"/>
</dbReference>
<protein>
    <submittedName>
        <fullName evidence="5">Helix-turn-helix domain-containing protein</fullName>
    </submittedName>
</protein>
<dbReference type="Gene3D" id="1.10.260.40">
    <property type="entry name" value="lambda repressor-like DNA-binding domains"/>
    <property type="match status" value="1"/>
</dbReference>
<feature type="domain" description="HTH cro/C1-type" evidence="4">
    <location>
        <begin position="45"/>
        <end position="79"/>
    </location>
</feature>
<dbReference type="CDD" id="cd00093">
    <property type="entry name" value="HTH_XRE"/>
    <property type="match status" value="1"/>
</dbReference>
<evidence type="ECO:0000256" key="2">
    <source>
        <dbReference type="ARBA" id="ARBA00023125"/>
    </source>
</evidence>
<organism evidence="5 6">
    <name type="scientific">Chromobacterium aquaticum</name>
    <dbReference type="NCBI Taxonomy" id="467180"/>
    <lineage>
        <taxon>Bacteria</taxon>
        <taxon>Pseudomonadati</taxon>
        <taxon>Pseudomonadota</taxon>
        <taxon>Betaproteobacteria</taxon>
        <taxon>Neisseriales</taxon>
        <taxon>Chromobacteriaceae</taxon>
        <taxon>Chromobacterium</taxon>
    </lineage>
</organism>
<dbReference type="SUPFAM" id="SSF47413">
    <property type="entry name" value="lambda repressor-like DNA-binding domains"/>
    <property type="match status" value="1"/>
</dbReference>
<evidence type="ECO:0000313" key="6">
    <source>
        <dbReference type="Proteomes" id="UP001595999"/>
    </source>
</evidence>
<dbReference type="PANTHER" id="PTHR36511:SF4">
    <property type="entry name" value="ANTITOXIN MQSA"/>
    <property type="match status" value="1"/>
</dbReference>
<keyword evidence="1" id="KW-0805">Transcription regulation</keyword>